<dbReference type="SMART" id="SM00411">
    <property type="entry name" value="BHL"/>
    <property type="match status" value="1"/>
</dbReference>
<dbReference type="Proteomes" id="UP000633814">
    <property type="component" value="Unassembled WGS sequence"/>
</dbReference>
<comment type="function">
    <text evidence="1">Histone-like DNA-binding protein which is capable of wrapping DNA to stabilize it, and thus to prevent its denaturation under extreme environmental conditions.</text>
</comment>
<dbReference type="InterPro" id="IPR000119">
    <property type="entry name" value="Hist_DNA-bd"/>
</dbReference>
<dbReference type="PRINTS" id="PR01727">
    <property type="entry name" value="DNABINDINGHU"/>
</dbReference>
<reference evidence="6 7" key="1">
    <citation type="submission" date="2021-10" db="EMBL/GenBank/DDBJ databases">
        <title>Alishewanella koreense sp. nov. isolated from seawater of southwestern coast in South Korea and the proposal for the reclassification of Rheinheimera perlucida and Rheinheimera tuosuensis as Arsukibacterium perlucida and Arsukibacterium tuosuensis.</title>
        <authorList>
            <person name="Kim K.H."/>
            <person name="Ruan W."/>
            <person name="Kim K.R."/>
            <person name="Baek J.H."/>
            <person name="Jeon C.O."/>
        </authorList>
    </citation>
    <scope>NUCLEOTIDE SEQUENCE [LARGE SCALE GENOMIC DNA]</scope>
    <source>
        <strain evidence="6 7">16-MA</strain>
    </source>
</reference>
<dbReference type="RefSeq" id="WP_226750239.1">
    <property type="nucleotide sequence ID" value="NZ_JAEINI020000002.1"/>
</dbReference>
<dbReference type="GO" id="GO:0003677">
    <property type="term" value="F:DNA binding"/>
    <property type="evidence" value="ECO:0007669"/>
    <property type="project" value="UniProtKB-KW"/>
</dbReference>
<dbReference type="Pfam" id="PF00216">
    <property type="entry name" value="Bac_DNA_binding"/>
    <property type="match status" value="1"/>
</dbReference>
<comment type="similarity">
    <text evidence="2 5">Belongs to the bacterial histone-like protein family.</text>
</comment>
<keyword evidence="3" id="KW-0226">DNA condensation</keyword>
<dbReference type="SUPFAM" id="SSF47729">
    <property type="entry name" value="IHF-like DNA-binding proteins"/>
    <property type="match status" value="1"/>
</dbReference>
<proteinExistence type="inferred from homology"/>
<keyword evidence="7" id="KW-1185">Reference proteome</keyword>
<organism evidence="6 7">
    <name type="scientific">Alishewanella maricola</name>
    <dbReference type="NCBI Taxonomy" id="2795740"/>
    <lineage>
        <taxon>Bacteria</taxon>
        <taxon>Pseudomonadati</taxon>
        <taxon>Pseudomonadota</taxon>
        <taxon>Gammaproteobacteria</taxon>
        <taxon>Alteromonadales</taxon>
        <taxon>Alteromonadaceae</taxon>
        <taxon>Alishewanella</taxon>
    </lineage>
</organism>
<dbReference type="Gene3D" id="4.10.520.10">
    <property type="entry name" value="IHF-like DNA-binding proteins"/>
    <property type="match status" value="1"/>
</dbReference>
<evidence type="ECO:0000256" key="2">
    <source>
        <dbReference type="ARBA" id="ARBA00010529"/>
    </source>
</evidence>
<dbReference type="EMBL" id="JAEINI020000002">
    <property type="protein sequence ID" value="MCB5226151.1"/>
    <property type="molecule type" value="Genomic_DNA"/>
</dbReference>
<dbReference type="CDD" id="cd13831">
    <property type="entry name" value="HU"/>
    <property type="match status" value="1"/>
</dbReference>
<evidence type="ECO:0000256" key="4">
    <source>
        <dbReference type="ARBA" id="ARBA00023125"/>
    </source>
</evidence>
<evidence type="ECO:0000256" key="5">
    <source>
        <dbReference type="RuleBase" id="RU003939"/>
    </source>
</evidence>
<evidence type="ECO:0000256" key="3">
    <source>
        <dbReference type="ARBA" id="ARBA00023067"/>
    </source>
</evidence>
<gene>
    <name evidence="6" type="ORF">JAO78_004910</name>
</gene>
<dbReference type="InterPro" id="IPR010992">
    <property type="entry name" value="IHF-like_DNA-bd_dom_sf"/>
</dbReference>
<comment type="caution">
    <text evidence="6">The sequence shown here is derived from an EMBL/GenBank/DDBJ whole genome shotgun (WGS) entry which is preliminary data.</text>
</comment>
<keyword evidence="4 6" id="KW-0238">DNA-binding</keyword>
<dbReference type="PANTHER" id="PTHR33175:SF3">
    <property type="entry name" value="DNA-BINDING PROTEIN HU-BETA"/>
    <property type="match status" value="1"/>
</dbReference>
<protein>
    <submittedName>
        <fullName evidence="6">HU family DNA-binding protein</fullName>
    </submittedName>
</protein>
<dbReference type="PANTHER" id="PTHR33175">
    <property type="entry name" value="DNA-BINDING PROTEIN HU"/>
    <property type="match status" value="1"/>
</dbReference>
<evidence type="ECO:0000313" key="6">
    <source>
        <dbReference type="EMBL" id="MCB5226151.1"/>
    </source>
</evidence>
<sequence>MNKSQLINQLATDAGLTKAGADRAVNALLNIITQQLCSSNSITIQGFGTFSPRQAAARIGKHPLSGKPTHQPACVKAVFKPSQQLKDTLNP</sequence>
<evidence type="ECO:0000256" key="1">
    <source>
        <dbReference type="ARBA" id="ARBA00003819"/>
    </source>
</evidence>
<evidence type="ECO:0000313" key="7">
    <source>
        <dbReference type="Proteomes" id="UP000633814"/>
    </source>
</evidence>
<name>A0ABS8C1F1_9ALTE</name>
<accession>A0ABS8C1F1</accession>